<proteinExistence type="predicted"/>
<protein>
    <submittedName>
        <fullName evidence="2">Uncharacterized protein</fullName>
    </submittedName>
</protein>
<reference evidence="2" key="1">
    <citation type="submission" date="2021-02" db="EMBL/GenBank/DDBJ databases">
        <authorList>
            <person name="Nowell W R."/>
        </authorList>
    </citation>
    <scope>NUCLEOTIDE SEQUENCE</scope>
</reference>
<dbReference type="AlphaFoldDB" id="A0A8S2M078"/>
<dbReference type="Proteomes" id="UP000677228">
    <property type="component" value="Unassembled WGS sequence"/>
</dbReference>
<name>A0A8S2M078_9BILA</name>
<dbReference type="EMBL" id="CAJOBA010022584">
    <property type="protein sequence ID" value="CAF3917437.1"/>
    <property type="molecule type" value="Genomic_DNA"/>
</dbReference>
<sequence>INYEQITHSCFNLSKFTFMTSGSCQSVSNKNNCSSYRYTAELIPLIHSFSNLKELRLNISGNNSNDIDLLNGHYLKQRILINDFKFHICLTNNDLDRCTNSILSTWDSFSVGLHKIKVLNSVRYYLFSLPYQFERLSLSSNFLQYKTNSDNKNLIETWKNVKHIVFDPDLSSYSSDIFSYIKNFFINVNEITIHRVFLLDNFNLNNNRYKEQICERIEILNIHYIKNNLLCKYVILLMPNIKELKLPNYKNLLEITNGFHDMDLFQIFKKIKILEFLFDNNEIVVKPKEFYDYLLEIKHL</sequence>
<dbReference type="Proteomes" id="UP000682733">
    <property type="component" value="Unassembled WGS sequence"/>
</dbReference>
<feature type="non-terminal residue" evidence="2">
    <location>
        <position position="1"/>
    </location>
</feature>
<evidence type="ECO:0000313" key="2">
    <source>
        <dbReference type="EMBL" id="CAF3917437.1"/>
    </source>
</evidence>
<evidence type="ECO:0000313" key="1">
    <source>
        <dbReference type="EMBL" id="CAF1132595.1"/>
    </source>
</evidence>
<accession>A0A8S2M078</accession>
<comment type="caution">
    <text evidence="2">The sequence shown here is derived from an EMBL/GenBank/DDBJ whole genome shotgun (WGS) entry which is preliminary data.</text>
</comment>
<organism evidence="2 3">
    <name type="scientific">Didymodactylos carnosus</name>
    <dbReference type="NCBI Taxonomy" id="1234261"/>
    <lineage>
        <taxon>Eukaryota</taxon>
        <taxon>Metazoa</taxon>
        <taxon>Spiralia</taxon>
        <taxon>Gnathifera</taxon>
        <taxon>Rotifera</taxon>
        <taxon>Eurotatoria</taxon>
        <taxon>Bdelloidea</taxon>
        <taxon>Philodinida</taxon>
        <taxon>Philodinidae</taxon>
        <taxon>Didymodactylos</taxon>
    </lineage>
</organism>
<dbReference type="EMBL" id="CAJNOK010011121">
    <property type="protein sequence ID" value="CAF1132595.1"/>
    <property type="molecule type" value="Genomic_DNA"/>
</dbReference>
<evidence type="ECO:0000313" key="3">
    <source>
        <dbReference type="Proteomes" id="UP000682733"/>
    </source>
</evidence>
<gene>
    <name evidence="1" type="ORF">OVA965_LOCUS20728</name>
    <name evidence="2" type="ORF">TMI583_LOCUS21196</name>
</gene>